<feature type="region of interest" description="Disordered" evidence="2">
    <location>
        <begin position="1"/>
        <end position="28"/>
    </location>
</feature>
<sequence length="1089" mass="125368">MKIHRAQEPVYTNSEQQDDEPEFTPEQKEEFNRHFNEEKEEWSEDLKKLYQEFEGNLLEKDRLQQSTFYYRELKKVVQEEYKMFSDLDIRASQLLRLFTKTDYEALKNDFYLSLKIKNELNQKEIIVAIQDWTFISDEEKIAIALDFDDEIPYWLLLKLIKNRSNIDHIKEKGKSFKFNKDLEKDEIDALLKTQHNPSLRKNKTLQDKKDDRCNTDFFFSEVIELQDKHKFEEFSGASPETLLGIKKEIKEKLRQNGFNSEEEYENYIETQAEDFYKEIFLPSTVELVNGLLDESEKLILKEYESVITDKGKSIYDTLKPLQQEFEELRSLRKTKTGKLILFCLLHSGGTYGTSINNLENLDAGYSEAKKKAEEAHDKIRKTIAAEHPVLLDTKIDLLDLYDDYVKDSYSSLGLSNHLRKHLVDRLENIDTVRKNMLDDPEAVLSMDGIIEIAKQRANNEYNISYFNEYVDEKVSDVKIYELCRDLGLALLTIASGIAAVGTAGQASPLLAGSLALVSTTLTGVDLYITHTEYLEKKATANTSIDPKRRLSNDDPWLGWIFIAYAGAILDIADAFILLPRISKALRSGTNLTNELKTLGKVLYKAGKIDNVNDFIREILYNIQKQRTIFNDVYRNLLKQDPTGVKGLLNDFNEFFSKPPEFALAGDINQPWATKMSSSPSGEEIHFMKMVGEATQKYEANEIIDFAKKIGGGIIKERHYDKLKDLVKNFSNKSRLKKVLNTLSDVDKEKCANQLIEILDHDLFNDNIKVFSTIAEKYLINIVKGDGGLDANDIKKIMSHLSMLDQDDIVKYLLKFEGNGIKGVQAKKFLSNIDDNIGKKELVIFLEESESNVKLLKRVLDPNDKLYCPPCAEEIGKRGQIRANTLKNILNDDEAFQEYIDALDAGGYGTFDRKGLIDLFNGDVQPFNIFQAHHVMPVDLFKFDGFNKYFKYVGHESMSFNAANKLDNSIFIEQYKKNKKANDVLRGFHGRHDEYTRVIGKYIDTRWTEVFTEIAEKKKGLKIEEIEKLVALRLDKEITNLSLELKKALKELSLKNKKTLTSFSTEEIGPVKVNELFHIVEIEDGIIIKK</sequence>
<dbReference type="Proteomes" id="UP000576082">
    <property type="component" value="Unassembled WGS sequence"/>
</dbReference>
<organism evidence="3 4">
    <name type="scientific">Flammeovirga aprica JL-4</name>
    <dbReference type="NCBI Taxonomy" id="694437"/>
    <lineage>
        <taxon>Bacteria</taxon>
        <taxon>Pseudomonadati</taxon>
        <taxon>Bacteroidota</taxon>
        <taxon>Cytophagia</taxon>
        <taxon>Cytophagales</taxon>
        <taxon>Flammeovirgaceae</taxon>
        <taxon>Flammeovirga</taxon>
    </lineage>
</organism>
<dbReference type="EMBL" id="JABANE010000102">
    <property type="protein sequence ID" value="NME71534.1"/>
    <property type="molecule type" value="Genomic_DNA"/>
</dbReference>
<accession>A0A7X9XCE0</accession>
<evidence type="ECO:0000256" key="1">
    <source>
        <dbReference type="SAM" id="Coils"/>
    </source>
</evidence>
<keyword evidence="1" id="KW-0175">Coiled coil</keyword>
<dbReference type="AlphaFoldDB" id="A0A7X9XCE0"/>
<feature type="coiled-coil region" evidence="1">
    <location>
        <begin position="1030"/>
        <end position="1057"/>
    </location>
</feature>
<protein>
    <submittedName>
        <fullName evidence="3">Uncharacterized protein</fullName>
    </submittedName>
</protein>
<evidence type="ECO:0000313" key="4">
    <source>
        <dbReference type="Proteomes" id="UP000576082"/>
    </source>
</evidence>
<gene>
    <name evidence="3" type="ORF">HHU12_26440</name>
</gene>
<evidence type="ECO:0000313" key="3">
    <source>
        <dbReference type="EMBL" id="NME71534.1"/>
    </source>
</evidence>
<keyword evidence="4" id="KW-1185">Reference proteome</keyword>
<name>A0A7X9XCE0_9BACT</name>
<proteinExistence type="predicted"/>
<dbReference type="RefSeq" id="WP_169659748.1">
    <property type="nucleotide sequence ID" value="NZ_JABANE010000102.1"/>
</dbReference>
<comment type="caution">
    <text evidence="3">The sequence shown here is derived from an EMBL/GenBank/DDBJ whole genome shotgun (WGS) entry which is preliminary data.</text>
</comment>
<evidence type="ECO:0000256" key="2">
    <source>
        <dbReference type="SAM" id="MobiDB-lite"/>
    </source>
</evidence>
<reference evidence="3 4" key="1">
    <citation type="submission" date="2020-04" db="EMBL/GenBank/DDBJ databases">
        <title>Flammeovirga sp. SR4, a novel species isolated from seawater.</title>
        <authorList>
            <person name="Wang X."/>
        </authorList>
    </citation>
    <scope>NUCLEOTIDE SEQUENCE [LARGE SCALE GENOMIC DNA]</scope>
    <source>
        <strain evidence="3 4">ATCC 23126</strain>
    </source>
</reference>